<dbReference type="PRINTS" id="PR00452">
    <property type="entry name" value="SH3DOMAIN"/>
</dbReference>
<name>A0A6B2KXS4_9EUKA</name>
<dbReference type="Gene3D" id="2.30.30.40">
    <property type="entry name" value="SH3 Domains"/>
    <property type="match status" value="4"/>
</dbReference>
<proteinExistence type="predicted"/>
<dbReference type="GO" id="GO:0043328">
    <property type="term" value="P:protein transport to vacuole involved in ubiquitin-dependent protein catabolic process via the multivesicular body sorting pathway"/>
    <property type="evidence" value="ECO:0007669"/>
    <property type="project" value="TreeGrafter"/>
</dbReference>
<evidence type="ECO:0000256" key="3">
    <source>
        <dbReference type="SAM" id="Coils"/>
    </source>
</evidence>
<feature type="compositionally biased region" description="Basic residues" evidence="4">
    <location>
        <begin position="369"/>
        <end position="379"/>
    </location>
</feature>
<evidence type="ECO:0000313" key="6">
    <source>
        <dbReference type="EMBL" id="NDV29563.1"/>
    </source>
</evidence>
<feature type="domain" description="SH3" evidence="5">
    <location>
        <begin position="138"/>
        <end position="197"/>
    </location>
</feature>
<protein>
    <recommendedName>
        <fullName evidence="5">SH3 domain-containing protein</fullName>
    </recommendedName>
</protein>
<dbReference type="PROSITE" id="PS50002">
    <property type="entry name" value="SH3"/>
    <property type="match status" value="4"/>
</dbReference>
<feature type="coiled-coil region" evidence="3">
    <location>
        <begin position="449"/>
        <end position="483"/>
    </location>
</feature>
<dbReference type="PANTHER" id="PTHR45929:SF3">
    <property type="entry name" value="JAK PATHWAY SIGNAL TRANSDUCTION ADAPTOR MOLECULE"/>
    <property type="match status" value="1"/>
</dbReference>
<dbReference type="InterPro" id="IPR036028">
    <property type="entry name" value="SH3-like_dom_sf"/>
</dbReference>
<feature type="compositionally biased region" description="Low complexity" evidence="4">
    <location>
        <begin position="347"/>
        <end position="356"/>
    </location>
</feature>
<evidence type="ECO:0000259" key="5">
    <source>
        <dbReference type="PROSITE" id="PS50002"/>
    </source>
</evidence>
<dbReference type="InterPro" id="IPR001452">
    <property type="entry name" value="SH3_domain"/>
</dbReference>
<keyword evidence="1 2" id="KW-0728">SH3 domain</keyword>
<dbReference type="SUPFAM" id="SSF50044">
    <property type="entry name" value="SH3-domain"/>
    <property type="match status" value="4"/>
</dbReference>
<dbReference type="AlphaFoldDB" id="A0A6B2KXS4"/>
<reference evidence="6" key="1">
    <citation type="journal article" date="2020" name="J. Eukaryot. Microbiol.">
        <title>De novo Sequencing, Assembly and Annotation of the Transcriptome for the Free-Living Testate Amoeba Arcella intermedia.</title>
        <authorList>
            <person name="Ribeiro G.M."/>
            <person name="Porfirio-Sousa A.L."/>
            <person name="Maurer-Alcala X.X."/>
            <person name="Katz L.A."/>
            <person name="Lahr D.J.G."/>
        </authorList>
    </citation>
    <scope>NUCLEOTIDE SEQUENCE</scope>
</reference>
<dbReference type="PANTHER" id="PTHR45929">
    <property type="entry name" value="JAK PATHWAY SIGNAL TRANSDUCTION ADAPTOR MOLECULE"/>
    <property type="match status" value="1"/>
</dbReference>
<feature type="compositionally biased region" description="Basic and acidic residues" evidence="4">
    <location>
        <begin position="713"/>
        <end position="722"/>
    </location>
</feature>
<dbReference type="SMART" id="SM00326">
    <property type="entry name" value="SH3"/>
    <property type="match status" value="4"/>
</dbReference>
<dbReference type="Pfam" id="PF14604">
    <property type="entry name" value="SH3_9"/>
    <property type="match status" value="2"/>
</dbReference>
<dbReference type="EMBL" id="GIBP01000594">
    <property type="protein sequence ID" value="NDV29563.1"/>
    <property type="molecule type" value="Transcribed_RNA"/>
</dbReference>
<dbReference type="GO" id="GO:0033565">
    <property type="term" value="C:ESCRT-0 complex"/>
    <property type="evidence" value="ECO:0007669"/>
    <property type="project" value="TreeGrafter"/>
</dbReference>
<keyword evidence="3" id="KW-0175">Coiled coil</keyword>
<feature type="region of interest" description="Disordered" evidence="4">
    <location>
        <begin position="713"/>
        <end position="817"/>
    </location>
</feature>
<feature type="region of interest" description="Disordered" evidence="4">
    <location>
        <begin position="525"/>
        <end position="571"/>
    </location>
</feature>
<organism evidence="6">
    <name type="scientific">Arcella intermedia</name>
    <dbReference type="NCBI Taxonomy" id="1963864"/>
    <lineage>
        <taxon>Eukaryota</taxon>
        <taxon>Amoebozoa</taxon>
        <taxon>Tubulinea</taxon>
        <taxon>Elardia</taxon>
        <taxon>Arcellinida</taxon>
        <taxon>Sphaerothecina</taxon>
        <taxon>Arcellidae</taxon>
        <taxon>Arcella</taxon>
    </lineage>
</organism>
<dbReference type="Pfam" id="PF00018">
    <property type="entry name" value="SH3_1"/>
    <property type="match status" value="1"/>
</dbReference>
<evidence type="ECO:0000256" key="1">
    <source>
        <dbReference type="ARBA" id="ARBA00022443"/>
    </source>
</evidence>
<dbReference type="InterPro" id="IPR050670">
    <property type="entry name" value="STAM"/>
</dbReference>
<feature type="region of interest" description="Disordered" evidence="4">
    <location>
        <begin position="347"/>
        <end position="393"/>
    </location>
</feature>
<accession>A0A6B2KXS4</accession>
<sequence>MVGIHFIINPAGTTRDLSVNPVLKHEIEKRMSNTEDKNLKISLASKLQKLKNLESQFLLAKPVLTFKVIALQNYKTIETGFLDLSYGDVITVIDNSNPIWWYGDLNGKLGYFPSHIIYGGPIKLASEPYVPDKIEPSPNPIAVVATTDYEGQENELSYKRGNIIFVIDADPKEEYWEGFIDKKMGYFHKSNVVLMETKKLEGKKDRDNDQAIRGLVLYDYKALTDTELCLMKGSIIHILENPSDKDWWQGSYRSKTGFFPRSYVEIVPNDAKSLLREASVLYDYEAQSNDELNLTHGEKVFVLESECSTSEEWWEGRKEDGSHGFFPRTFIQIARPPERRKSLIIQSGTIQSSSGSPQLPRERDSPVSSKRKRLSRGKIMRKESLRGGNPPEESKILKKVTALVGMDNKHASEEKTDAKLLRLEVELNNEKMSNHHLNQQIKEYSEVTMPNISEENKTLKSELAQLRKKEKEWKAEREELMQFVSAFRDAHSLIEMEEKRTATMKELQEVLYSELSNVQNQLLTERLVTDRSENNREEKTKMPTSGPSEPSKATANTVAPSGTEGDSRSGLSKIQEELNNEMKKSFLLQQELLEVKASFTFVNLELEEKRDLVARLEGVESEYIDLSAKFEEVSNQAAEWQQKCKLLELRNEELKCNSESAKSALEIEIEEWKTKHHSLMDKLDAKRMKYNLLKQKYQELLQKTVSIEINAEGEEKKTEVSSKRRSNHHHAPITISSPYAAHTKDEAEKPDKPEAFKLDLPKAEPTKPDPLRPAEDDEQSQTSFLRAQKFFAVRETAGPRPDYPPQSSKPIKKKVDN</sequence>
<feature type="domain" description="SH3" evidence="5">
    <location>
        <begin position="273"/>
        <end position="336"/>
    </location>
</feature>
<evidence type="ECO:0000256" key="2">
    <source>
        <dbReference type="PROSITE-ProRule" id="PRU00192"/>
    </source>
</evidence>
<evidence type="ECO:0000256" key="4">
    <source>
        <dbReference type="SAM" id="MobiDB-lite"/>
    </source>
</evidence>
<dbReference type="CDD" id="cd00174">
    <property type="entry name" value="SH3"/>
    <property type="match status" value="2"/>
</dbReference>
<feature type="coiled-coil region" evidence="3">
    <location>
        <begin position="616"/>
        <end position="703"/>
    </location>
</feature>
<feature type="compositionally biased region" description="Polar residues" evidence="4">
    <location>
        <begin position="542"/>
        <end position="560"/>
    </location>
</feature>
<feature type="compositionally biased region" description="Basic and acidic residues" evidence="4">
    <location>
        <begin position="742"/>
        <end position="774"/>
    </location>
</feature>
<feature type="compositionally biased region" description="Basic and acidic residues" evidence="4">
    <location>
        <begin position="527"/>
        <end position="541"/>
    </location>
</feature>
<feature type="domain" description="SH3" evidence="5">
    <location>
        <begin position="63"/>
        <end position="122"/>
    </location>
</feature>
<feature type="domain" description="SH3" evidence="5">
    <location>
        <begin position="209"/>
        <end position="269"/>
    </location>
</feature>